<dbReference type="PROSITE" id="PS50850">
    <property type="entry name" value="MFS"/>
    <property type="match status" value="1"/>
</dbReference>
<name>A0A1C2G444_9GAMM</name>
<dbReference type="OrthoDB" id="63984at2"/>
<evidence type="ECO:0000256" key="1">
    <source>
        <dbReference type="ARBA" id="ARBA00004651"/>
    </source>
</evidence>
<dbReference type="PANTHER" id="PTHR43271">
    <property type="entry name" value="BLL2771 PROTEIN"/>
    <property type="match status" value="1"/>
</dbReference>
<dbReference type="GO" id="GO:0005886">
    <property type="term" value="C:plasma membrane"/>
    <property type="evidence" value="ECO:0007669"/>
    <property type="project" value="UniProtKB-SubCell"/>
</dbReference>
<keyword evidence="5" id="KW-0812">Transmembrane</keyword>
<dbReference type="CDD" id="cd17324">
    <property type="entry name" value="MFS_NepI_like"/>
    <property type="match status" value="1"/>
</dbReference>
<evidence type="ECO:0000256" key="5">
    <source>
        <dbReference type="ARBA" id="ARBA00022692"/>
    </source>
</evidence>
<dbReference type="InterPro" id="IPR005829">
    <property type="entry name" value="Sugar_transporter_CS"/>
</dbReference>
<dbReference type="PANTHER" id="PTHR43271:SF1">
    <property type="entry name" value="INNER MEMBRANE TRANSPORT PROTEIN YNFM"/>
    <property type="match status" value="1"/>
</dbReference>
<dbReference type="InterPro" id="IPR036259">
    <property type="entry name" value="MFS_trans_sf"/>
</dbReference>
<dbReference type="SUPFAM" id="SSF103473">
    <property type="entry name" value="MFS general substrate transporter"/>
    <property type="match status" value="1"/>
</dbReference>
<keyword evidence="6" id="KW-1133">Transmembrane helix</keyword>
<evidence type="ECO:0000256" key="3">
    <source>
        <dbReference type="ARBA" id="ARBA00022448"/>
    </source>
</evidence>
<comment type="similarity">
    <text evidence="2">Belongs to the major facilitator superfamily.</text>
</comment>
<gene>
    <name evidence="8" type="ORF">C4900_05845</name>
</gene>
<dbReference type="Pfam" id="PF07690">
    <property type="entry name" value="MFS_1"/>
    <property type="match status" value="2"/>
</dbReference>
<keyword evidence="4" id="KW-1003">Cell membrane</keyword>
<evidence type="ECO:0000256" key="6">
    <source>
        <dbReference type="ARBA" id="ARBA00022989"/>
    </source>
</evidence>
<dbReference type="STRING" id="163359.A9R16_07510"/>
<evidence type="ECO:0000256" key="7">
    <source>
        <dbReference type="ARBA" id="ARBA00023136"/>
    </source>
</evidence>
<reference evidence="8 9" key="1">
    <citation type="submission" date="2018-02" db="EMBL/GenBank/DDBJ databases">
        <title>Insights into the biology of acidophilic members of the Acidiferrobacteraceae family derived from comparative genomic analyses.</title>
        <authorList>
            <person name="Issotta F."/>
            <person name="Thyssen C."/>
            <person name="Mena C."/>
            <person name="Moya A."/>
            <person name="Bellenberg S."/>
            <person name="Sproer C."/>
            <person name="Covarrubias P.C."/>
            <person name="Sand W."/>
            <person name="Quatrini R."/>
            <person name="Vera M."/>
        </authorList>
    </citation>
    <scope>NUCLEOTIDE SEQUENCE [LARGE SCALE GENOMIC DNA]</scope>
    <source>
        <strain evidence="9">m-1</strain>
    </source>
</reference>
<evidence type="ECO:0000313" key="8">
    <source>
        <dbReference type="EMBL" id="RCN59228.1"/>
    </source>
</evidence>
<proteinExistence type="inferred from homology"/>
<dbReference type="GO" id="GO:0022857">
    <property type="term" value="F:transmembrane transporter activity"/>
    <property type="evidence" value="ECO:0007669"/>
    <property type="project" value="InterPro"/>
</dbReference>
<dbReference type="InterPro" id="IPR020846">
    <property type="entry name" value="MFS_dom"/>
</dbReference>
<dbReference type="EMBL" id="PSYR01000001">
    <property type="protein sequence ID" value="RCN59228.1"/>
    <property type="molecule type" value="Genomic_DNA"/>
</dbReference>
<comment type="subcellular location">
    <subcellularLocation>
        <location evidence="1">Cell membrane</location>
        <topology evidence="1">Multi-pass membrane protein</topology>
    </subcellularLocation>
</comment>
<keyword evidence="3" id="KW-0813">Transport</keyword>
<dbReference type="RefSeq" id="WP_065968920.1">
    <property type="nucleotide sequence ID" value="NZ_CP080624.1"/>
</dbReference>
<comment type="caution">
    <text evidence="8">The sequence shown here is derived from an EMBL/GenBank/DDBJ whole genome shotgun (WGS) entry which is preliminary data.</text>
</comment>
<keyword evidence="7" id="KW-0472">Membrane</keyword>
<dbReference type="InterPro" id="IPR011701">
    <property type="entry name" value="MFS"/>
</dbReference>
<dbReference type="AlphaFoldDB" id="A0A1C2G444"/>
<evidence type="ECO:0000313" key="9">
    <source>
        <dbReference type="Proteomes" id="UP000253250"/>
    </source>
</evidence>
<sequence length="410" mass="43726">MSDEDAITLGSAAFRRVNVALFGAGLSTFSTLYCVQPLMPAFSHHYEVSPADSALSLSLTTGVLAVAMLFAGTLADRLGRKPVMTASLFLSALLVLATGLAPDWRVLLVMRALLGITLSGVPAVAMAYINEELHVEAVGLGMGLYIGGSAVGGMSGRLLSGVLASLFGWRMALAAIGIGALIAAFAFWRFLPPSRRFVPHHVAWRTSLASLGEPFQDRGLRWLFAEGFLLMGIFVTYYDYLGYRLMAAPYHFSEAAVGLLFSVYVVGIFSSSWMGHKAGRLGRRRVFWVALALLLAGVAVSFCTQILLILLGMTVLTFAFFGGHSIASSWVGRRAQAKAPAASLYLFFYYLGSAFVSTGGGILYARWGWSGAGGLICGLAGLGLLIAWHLRTLVPVHALTPVASTRPSEP</sequence>
<evidence type="ECO:0000256" key="2">
    <source>
        <dbReference type="ARBA" id="ARBA00008335"/>
    </source>
</evidence>
<dbReference type="Proteomes" id="UP000253250">
    <property type="component" value="Unassembled WGS sequence"/>
</dbReference>
<evidence type="ECO:0000256" key="4">
    <source>
        <dbReference type="ARBA" id="ARBA00022475"/>
    </source>
</evidence>
<protein>
    <submittedName>
        <fullName evidence="8">MFS transporter</fullName>
    </submittedName>
</protein>
<accession>A0A1C2G444</accession>
<keyword evidence="9" id="KW-1185">Reference proteome</keyword>
<dbReference type="PROSITE" id="PS00216">
    <property type="entry name" value="SUGAR_TRANSPORT_1"/>
    <property type="match status" value="1"/>
</dbReference>
<organism evidence="8 9">
    <name type="scientific">Acidiferrobacter thiooxydans</name>
    <dbReference type="NCBI Taxonomy" id="163359"/>
    <lineage>
        <taxon>Bacteria</taxon>
        <taxon>Pseudomonadati</taxon>
        <taxon>Pseudomonadota</taxon>
        <taxon>Gammaproteobacteria</taxon>
        <taxon>Acidiferrobacterales</taxon>
        <taxon>Acidiferrobacteraceae</taxon>
        <taxon>Acidiferrobacter</taxon>
    </lineage>
</organism>
<dbReference type="Gene3D" id="1.20.1250.20">
    <property type="entry name" value="MFS general substrate transporter like domains"/>
    <property type="match status" value="1"/>
</dbReference>